<accession>A0ABU2PES3</accession>
<name>A0ABU2PES3_9ACTN</name>
<evidence type="ECO:0000313" key="2">
    <source>
        <dbReference type="EMBL" id="MDT0390662.1"/>
    </source>
</evidence>
<dbReference type="Proteomes" id="UP001183586">
    <property type="component" value="Unassembled WGS sequence"/>
</dbReference>
<feature type="compositionally biased region" description="Basic and acidic residues" evidence="1">
    <location>
        <begin position="1"/>
        <end position="10"/>
    </location>
</feature>
<gene>
    <name evidence="2" type="ORF">RM641_24825</name>
</gene>
<comment type="caution">
    <text evidence="2">The sequence shown here is derived from an EMBL/GenBank/DDBJ whole genome shotgun (WGS) entry which is preliminary data.</text>
</comment>
<reference evidence="3" key="1">
    <citation type="submission" date="2023-07" db="EMBL/GenBank/DDBJ databases">
        <title>30 novel species of actinomycetes from the DSMZ collection.</title>
        <authorList>
            <person name="Nouioui I."/>
        </authorList>
    </citation>
    <scope>NUCLEOTIDE SEQUENCE [LARGE SCALE GENOMIC DNA]</scope>
    <source>
        <strain evidence="3">DSM 41921</strain>
    </source>
</reference>
<feature type="compositionally biased region" description="Basic and acidic residues" evidence="1">
    <location>
        <begin position="20"/>
        <end position="41"/>
    </location>
</feature>
<evidence type="ECO:0000256" key="1">
    <source>
        <dbReference type="SAM" id="MobiDB-lite"/>
    </source>
</evidence>
<feature type="region of interest" description="Disordered" evidence="1">
    <location>
        <begin position="1"/>
        <end position="41"/>
    </location>
</feature>
<dbReference type="RefSeq" id="WP_311685406.1">
    <property type="nucleotide sequence ID" value="NZ_JAVREU010000012.1"/>
</dbReference>
<dbReference type="EMBL" id="JAVREU010000012">
    <property type="protein sequence ID" value="MDT0390662.1"/>
    <property type="molecule type" value="Genomic_DNA"/>
</dbReference>
<sequence length="41" mass="4543">MDAHFVEHARLHGWSAPALDEAKPTRLRDTLDRAEGTDAGQ</sequence>
<organism evidence="2 3">
    <name type="scientific">Streptomyces dubilierae</name>
    <dbReference type="NCBI Taxonomy" id="3075533"/>
    <lineage>
        <taxon>Bacteria</taxon>
        <taxon>Bacillati</taxon>
        <taxon>Actinomycetota</taxon>
        <taxon>Actinomycetes</taxon>
        <taxon>Kitasatosporales</taxon>
        <taxon>Streptomycetaceae</taxon>
        <taxon>Streptomyces</taxon>
    </lineage>
</organism>
<keyword evidence="3" id="KW-1185">Reference proteome</keyword>
<proteinExistence type="predicted"/>
<evidence type="ECO:0000313" key="3">
    <source>
        <dbReference type="Proteomes" id="UP001183586"/>
    </source>
</evidence>
<protein>
    <submittedName>
        <fullName evidence="2">Uncharacterized protein</fullName>
    </submittedName>
</protein>